<accession>T1IXQ0</accession>
<proteinExistence type="predicted"/>
<dbReference type="OMA" id="MEREMYQ"/>
<dbReference type="GO" id="GO:0097542">
    <property type="term" value="C:ciliary tip"/>
    <property type="evidence" value="ECO:0007669"/>
    <property type="project" value="TreeGrafter"/>
</dbReference>
<keyword evidence="1" id="KW-0175">Coiled coil</keyword>
<reference evidence="3" key="2">
    <citation type="submission" date="2015-02" db="UniProtKB">
        <authorList>
            <consortium name="EnsemblMetazoa"/>
        </authorList>
    </citation>
    <scope>IDENTIFICATION</scope>
</reference>
<dbReference type="GO" id="GO:0035253">
    <property type="term" value="C:ciliary rootlet"/>
    <property type="evidence" value="ECO:0007669"/>
    <property type="project" value="TreeGrafter"/>
</dbReference>
<dbReference type="Proteomes" id="UP000014500">
    <property type="component" value="Unassembled WGS sequence"/>
</dbReference>
<dbReference type="PANTHER" id="PTHR46518:SF1">
    <property type="entry name" value="OUTER DYNEIN ARM-DOCKING COMPLEX SUBUNIT 3"/>
    <property type="match status" value="1"/>
</dbReference>
<evidence type="ECO:0000313" key="4">
    <source>
        <dbReference type="Proteomes" id="UP000014500"/>
    </source>
</evidence>
<evidence type="ECO:0000313" key="3">
    <source>
        <dbReference type="EnsemblMetazoa" id="SMAR005992-PA"/>
    </source>
</evidence>
<reference evidence="4" key="1">
    <citation type="submission" date="2011-05" db="EMBL/GenBank/DDBJ databases">
        <authorList>
            <person name="Richards S.R."/>
            <person name="Qu J."/>
            <person name="Jiang H."/>
            <person name="Jhangiani S.N."/>
            <person name="Agravi P."/>
            <person name="Goodspeed R."/>
            <person name="Gross S."/>
            <person name="Mandapat C."/>
            <person name="Jackson L."/>
            <person name="Mathew T."/>
            <person name="Pu L."/>
            <person name="Thornton R."/>
            <person name="Saada N."/>
            <person name="Wilczek-Boney K.B."/>
            <person name="Lee S."/>
            <person name="Kovar C."/>
            <person name="Wu Y."/>
            <person name="Scherer S.E."/>
            <person name="Worley K.C."/>
            <person name="Muzny D.M."/>
            <person name="Gibbs R."/>
        </authorList>
    </citation>
    <scope>NUCLEOTIDE SEQUENCE</scope>
    <source>
        <strain evidence="4">Brora</strain>
    </source>
</reference>
<feature type="compositionally biased region" description="Basic and acidic residues" evidence="2">
    <location>
        <begin position="238"/>
        <end position="257"/>
    </location>
</feature>
<feature type="region of interest" description="Disordered" evidence="2">
    <location>
        <begin position="238"/>
        <end position="259"/>
    </location>
</feature>
<feature type="coiled-coil region" evidence="1">
    <location>
        <begin position="85"/>
        <end position="119"/>
    </location>
</feature>
<keyword evidence="4" id="KW-1185">Reference proteome</keyword>
<dbReference type="InterPro" id="IPR033192">
    <property type="entry name" value="ODAD3"/>
</dbReference>
<dbReference type="GO" id="GO:0036158">
    <property type="term" value="P:outer dynein arm assembly"/>
    <property type="evidence" value="ECO:0007669"/>
    <property type="project" value="InterPro"/>
</dbReference>
<dbReference type="eggNOG" id="ENOG502SNQT">
    <property type="taxonomic scope" value="Eukaryota"/>
</dbReference>
<sequence length="515" mass="59720">MCVHRLVNSKDETGFHSGSQNKIRANEMRIAELRSDINNTKRSLSKMIPEDERLLRSVFIRHPNEFRVIRDKSCAEAREFIDDKVLQLHRELECLRIHRQEQEERLMELSNRLSSMRTATVNGPDSPGLKIFQSLDNNLSKTRIRSDTARVIRDRYAVIFYNLQQDERSYPELISKLDKAAHEQGRELQDVKVLCLQAQEVRDNLRETLNAMEFEIFQVKQEREGFINFLRKEVEKRNEQPEAKKSKVQEDTSKDNTGKAAAAAAAEAVLLQNFKHAHEKLLSAANVADLKHFWTSWKRLSKASRHLREQLIKSAERTMRLSEEKAKLTEVVQEMRFTGGVHQGHELLRTQLEDTLKTQQIQHAKTTRNMHDTGALLQDIRLGLESLVTRLGDVELQPTYGYARTGDEIVDNLLRCDAVLRQIMKEVDRESGGDIGMLLQRVNEDKTIKPEDLFAAITKIKIRIEFIDQNAKAVVPGYMRDDEDQSYGLTRHQIKAISDSFFDNGPKRRRRKRKK</sequence>
<dbReference type="GO" id="GO:0036064">
    <property type="term" value="C:ciliary basal body"/>
    <property type="evidence" value="ECO:0007669"/>
    <property type="project" value="TreeGrafter"/>
</dbReference>
<evidence type="ECO:0000256" key="2">
    <source>
        <dbReference type="SAM" id="MobiDB-lite"/>
    </source>
</evidence>
<dbReference type="EnsemblMetazoa" id="SMAR005992-RA">
    <property type="protein sequence ID" value="SMAR005992-PA"/>
    <property type="gene ID" value="SMAR005992"/>
</dbReference>
<protein>
    <submittedName>
        <fullName evidence="3">Uncharacterized protein</fullName>
    </submittedName>
</protein>
<name>T1IXQ0_STRMM</name>
<dbReference type="GO" id="GO:0003341">
    <property type="term" value="P:cilium movement"/>
    <property type="evidence" value="ECO:0007669"/>
    <property type="project" value="InterPro"/>
</dbReference>
<dbReference type="AlphaFoldDB" id="T1IXQ0"/>
<dbReference type="EMBL" id="JH431659">
    <property type="status" value="NOT_ANNOTATED_CDS"/>
    <property type="molecule type" value="Genomic_DNA"/>
</dbReference>
<dbReference type="PhylomeDB" id="T1IXQ0"/>
<dbReference type="STRING" id="126957.T1IXQ0"/>
<organism evidence="3 4">
    <name type="scientific">Strigamia maritima</name>
    <name type="common">European centipede</name>
    <name type="synonym">Geophilus maritimus</name>
    <dbReference type="NCBI Taxonomy" id="126957"/>
    <lineage>
        <taxon>Eukaryota</taxon>
        <taxon>Metazoa</taxon>
        <taxon>Ecdysozoa</taxon>
        <taxon>Arthropoda</taxon>
        <taxon>Myriapoda</taxon>
        <taxon>Chilopoda</taxon>
        <taxon>Pleurostigmophora</taxon>
        <taxon>Geophilomorpha</taxon>
        <taxon>Linotaeniidae</taxon>
        <taxon>Strigamia</taxon>
    </lineage>
</organism>
<evidence type="ECO:0000256" key="1">
    <source>
        <dbReference type="SAM" id="Coils"/>
    </source>
</evidence>
<dbReference type="HOGENOM" id="CLU_529278_0_0_1"/>
<dbReference type="PANTHER" id="PTHR46518">
    <property type="entry name" value="COILED-COIL DOMAIN-CONTAINING PROTEIN 151"/>
    <property type="match status" value="1"/>
</dbReference>